<dbReference type="InterPro" id="IPR007060">
    <property type="entry name" value="FtsL/DivIC"/>
</dbReference>
<evidence type="ECO:0000313" key="1">
    <source>
        <dbReference type="EMBL" id="MDR6509601.1"/>
    </source>
</evidence>
<keyword evidence="1" id="KW-0131">Cell cycle</keyword>
<dbReference type="Pfam" id="PF04977">
    <property type="entry name" value="DivIC"/>
    <property type="match status" value="1"/>
</dbReference>
<dbReference type="EMBL" id="JAVDRD010000001">
    <property type="protein sequence ID" value="MDR6509601.1"/>
    <property type="molecule type" value="Genomic_DNA"/>
</dbReference>
<reference evidence="1 2" key="1">
    <citation type="submission" date="2023-07" db="EMBL/GenBank/DDBJ databases">
        <title>Sorghum-associated microbial communities from plants grown in Nebraska, USA.</title>
        <authorList>
            <person name="Schachtman D."/>
        </authorList>
    </citation>
    <scope>NUCLEOTIDE SEQUENCE [LARGE SCALE GENOMIC DNA]</scope>
    <source>
        <strain evidence="1 2">DS1027</strain>
    </source>
</reference>
<sequence>MKRRRPNLKLPRNSVTESLALIALLLIGAWAVAGPSGLLAWSENAHTLEQRQKEVAQLSAERDRLQNRVNLLDPKHADPDLVGELLRADLNVAHPDELVIPRQEAVTNQ</sequence>
<organism evidence="1 2">
    <name type="scientific">Novosphingobium capsulatum</name>
    <dbReference type="NCBI Taxonomy" id="13688"/>
    <lineage>
        <taxon>Bacteria</taxon>
        <taxon>Pseudomonadati</taxon>
        <taxon>Pseudomonadota</taxon>
        <taxon>Alphaproteobacteria</taxon>
        <taxon>Sphingomonadales</taxon>
        <taxon>Sphingomonadaceae</taxon>
        <taxon>Novosphingobium</taxon>
    </lineage>
</organism>
<evidence type="ECO:0000313" key="2">
    <source>
        <dbReference type="Proteomes" id="UP001184150"/>
    </source>
</evidence>
<dbReference type="GO" id="GO:0051301">
    <property type="term" value="P:cell division"/>
    <property type="evidence" value="ECO:0007669"/>
    <property type="project" value="UniProtKB-KW"/>
</dbReference>
<proteinExistence type="predicted"/>
<dbReference type="Proteomes" id="UP001184150">
    <property type="component" value="Unassembled WGS sequence"/>
</dbReference>
<name>A0ABU1MHQ4_9SPHN</name>
<gene>
    <name evidence="1" type="ORF">J2792_000441</name>
</gene>
<protein>
    <submittedName>
        <fullName evidence="1">Cell division protein FtsB</fullName>
    </submittedName>
</protein>
<dbReference type="RefSeq" id="WP_043608143.1">
    <property type="nucleotide sequence ID" value="NZ_CP140000.1"/>
</dbReference>
<keyword evidence="1" id="KW-0132">Cell division</keyword>
<comment type="caution">
    <text evidence="1">The sequence shown here is derived from an EMBL/GenBank/DDBJ whole genome shotgun (WGS) entry which is preliminary data.</text>
</comment>
<accession>A0ABU1MHQ4</accession>
<keyword evidence="2" id="KW-1185">Reference proteome</keyword>